<name>A0A841RGB4_9SPIO</name>
<dbReference type="PANTHER" id="PTHR48078:SF6">
    <property type="entry name" value="L-THREONINE DEHYDRATASE CATABOLIC TDCB"/>
    <property type="match status" value="1"/>
</dbReference>
<dbReference type="AlphaFoldDB" id="A0A841RGB4"/>
<comment type="cofactor">
    <cofactor evidence="1">
        <name>pyridoxal 5'-phosphate</name>
        <dbReference type="ChEBI" id="CHEBI:597326"/>
    </cofactor>
</comment>
<keyword evidence="6" id="KW-1185">Reference proteome</keyword>
<evidence type="ECO:0000256" key="3">
    <source>
        <dbReference type="ARBA" id="ARBA00023239"/>
    </source>
</evidence>
<dbReference type="CDD" id="cd00640">
    <property type="entry name" value="Trp-synth-beta_II"/>
    <property type="match status" value="1"/>
</dbReference>
<dbReference type="NCBIfam" id="NF040741">
    <property type="entry name" value="ornith_OrtB"/>
    <property type="match status" value="1"/>
</dbReference>
<dbReference type="PANTHER" id="PTHR48078">
    <property type="entry name" value="THREONINE DEHYDRATASE, MITOCHONDRIAL-RELATED"/>
    <property type="match status" value="1"/>
</dbReference>
<evidence type="ECO:0000256" key="1">
    <source>
        <dbReference type="ARBA" id="ARBA00001933"/>
    </source>
</evidence>
<organism evidence="5 6">
    <name type="scientific">Spirochaeta isovalerica</name>
    <dbReference type="NCBI Taxonomy" id="150"/>
    <lineage>
        <taxon>Bacteria</taxon>
        <taxon>Pseudomonadati</taxon>
        <taxon>Spirochaetota</taxon>
        <taxon>Spirochaetia</taxon>
        <taxon>Spirochaetales</taxon>
        <taxon>Spirochaetaceae</taxon>
        <taxon>Spirochaeta</taxon>
    </lineage>
</organism>
<proteinExistence type="predicted"/>
<dbReference type="RefSeq" id="WP_184748669.1">
    <property type="nucleotide sequence ID" value="NZ_JACHGJ010000012.1"/>
</dbReference>
<keyword evidence="2" id="KW-0663">Pyridoxal phosphate</keyword>
<dbReference type="InterPro" id="IPR001926">
    <property type="entry name" value="TrpB-like_PALP"/>
</dbReference>
<dbReference type="GO" id="GO:0003941">
    <property type="term" value="F:L-serine ammonia-lyase activity"/>
    <property type="evidence" value="ECO:0007669"/>
    <property type="project" value="TreeGrafter"/>
</dbReference>
<dbReference type="FunFam" id="3.40.50.1100:FF:000051">
    <property type="entry name" value="2-amino-4-ketopentanoate thiolase beta subunit"/>
    <property type="match status" value="1"/>
</dbReference>
<dbReference type="InterPro" id="IPR053471">
    <property type="entry name" value="AKP_thiolase_beta"/>
</dbReference>
<dbReference type="Proteomes" id="UP000587760">
    <property type="component" value="Unassembled WGS sequence"/>
</dbReference>
<dbReference type="EMBL" id="JACHGJ010000012">
    <property type="protein sequence ID" value="MBB6482431.1"/>
    <property type="molecule type" value="Genomic_DNA"/>
</dbReference>
<evidence type="ECO:0000256" key="2">
    <source>
        <dbReference type="ARBA" id="ARBA00022898"/>
    </source>
</evidence>
<dbReference type="GO" id="GO:0006567">
    <property type="term" value="P:L-threonine catabolic process"/>
    <property type="evidence" value="ECO:0007669"/>
    <property type="project" value="TreeGrafter"/>
</dbReference>
<gene>
    <name evidence="5" type="ORF">HNR50_004130</name>
</gene>
<dbReference type="Gene3D" id="3.40.50.1100">
    <property type="match status" value="2"/>
</dbReference>
<accession>A0A841RGB4</accession>
<protein>
    <submittedName>
        <fullName evidence="5">Cysteine synthase</fullName>
    </submittedName>
</protein>
<sequence length="478" mass="52259">MSASDYNEVMSRKGEIMKDAVQIDYSRFESGSIAFDYEAMMEKVGYSLDQIRDIQLSTGVGNTPVYELKNLTALCRKTAEPGKGARIFLKDEAANPSGSFKARRAAVSVYHAKKLGYKGVIAATSGNYGAAVASQAAMQGLKCIIVQECYDSRWKGQPEIVEKARKCEAYGAEVVQLSVGPELFYTFLQLLEETGYFNASLYTPFGIAGVETLGYELAEQMREKIGRDPDAVVVTNAGGGNLTGTARGLLKAGADNVRIIGASVDLSGLHMASDGQFNRKSFTTGHTGFGIPFATNPDRSDVPRSAGRPLRYMDRYVTVRQGEVFYMTEVLAQIEGLERGPAGNTSLAAAFSIAREMDEDQVVVVQETEYTGAGKHIQPQLSFARENGIEIRFGNPEEEVPGESIILPGHPSMIRAVDLDLEKIKYSYIRNCLAKVGNPEDVGEEDLQFLADEIKLNKYAVKKMLHHMQGRENSGTAR</sequence>
<comment type="caution">
    <text evidence="5">The sequence shown here is derived from an EMBL/GenBank/DDBJ whole genome shotgun (WGS) entry which is preliminary data.</text>
</comment>
<dbReference type="GO" id="GO:0004794">
    <property type="term" value="F:threonine deaminase activity"/>
    <property type="evidence" value="ECO:0007669"/>
    <property type="project" value="TreeGrafter"/>
</dbReference>
<dbReference type="InterPro" id="IPR050147">
    <property type="entry name" value="Ser/Thr_Dehydratase"/>
</dbReference>
<dbReference type="SUPFAM" id="SSF53686">
    <property type="entry name" value="Tryptophan synthase beta subunit-like PLP-dependent enzymes"/>
    <property type="match status" value="1"/>
</dbReference>
<reference evidence="5 6" key="1">
    <citation type="submission" date="2020-08" db="EMBL/GenBank/DDBJ databases">
        <title>Genomic Encyclopedia of Type Strains, Phase IV (KMG-IV): sequencing the most valuable type-strain genomes for metagenomic binning, comparative biology and taxonomic classification.</title>
        <authorList>
            <person name="Goeker M."/>
        </authorList>
    </citation>
    <scope>NUCLEOTIDE SEQUENCE [LARGE SCALE GENOMIC DNA]</scope>
    <source>
        <strain evidence="5 6">DSM 2461</strain>
    </source>
</reference>
<feature type="domain" description="Tryptophan synthase beta chain-like PALP" evidence="4">
    <location>
        <begin position="57"/>
        <end position="365"/>
    </location>
</feature>
<dbReference type="GO" id="GO:0006565">
    <property type="term" value="P:L-serine catabolic process"/>
    <property type="evidence" value="ECO:0007669"/>
    <property type="project" value="TreeGrafter"/>
</dbReference>
<evidence type="ECO:0000313" key="6">
    <source>
        <dbReference type="Proteomes" id="UP000587760"/>
    </source>
</evidence>
<evidence type="ECO:0000313" key="5">
    <source>
        <dbReference type="EMBL" id="MBB6482431.1"/>
    </source>
</evidence>
<dbReference type="GO" id="GO:0009097">
    <property type="term" value="P:isoleucine biosynthetic process"/>
    <property type="evidence" value="ECO:0007669"/>
    <property type="project" value="TreeGrafter"/>
</dbReference>
<evidence type="ECO:0000259" key="4">
    <source>
        <dbReference type="Pfam" id="PF00291"/>
    </source>
</evidence>
<keyword evidence="3" id="KW-0456">Lyase</keyword>
<dbReference type="Pfam" id="PF00291">
    <property type="entry name" value="PALP"/>
    <property type="match status" value="1"/>
</dbReference>
<dbReference type="InterPro" id="IPR036052">
    <property type="entry name" value="TrpB-like_PALP_sf"/>
</dbReference>